<evidence type="ECO:0000259" key="8">
    <source>
        <dbReference type="PROSITE" id="PS50893"/>
    </source>
</evidence>
<reference evidence="9 10" key="1">
    <citation type="submission" date="2018-09" db="EMBL/GenBank/DDBJ databases">
        <title>Whole genome based analysis of evolution and adaptive divergence in Indian and Brazilian strains of Azospirillum brasilense.</title>
        <authorList>
            <person name="Singh C."/>
            <person name="Tripathi A.K."/>
        </authorList>
    </citation>
    <scope>NUCLEOTIDE SEQUENCE [LARGE SCALE GENOMIC DNA]</scope>
    <source>
        <strain evidence="9 10">MTCC4036</strain>
        <plasmid evidence="9 10">p2</plasmid>
    </source>
</reference>
<evidence type="ECO:0000256" key="2">
    <source>
        <dbReference type="ARBA" id="ARBA00022448"/>
    </source>
</evidence>
<dbReference type="PANTHER" id="PTHR42794:SF1">
    <property type="entry name" value="HEMIN IMPORT ATP-BINDING PROTEIN HMUV"/>
    <property type="match status" value="1"/>
</dbReference>
<dbReference type="SMART" id="SM00382">
    <property type="entry name" value="AAA"/>
    <property type="match status" value="1"/>
</dbReference>
<dbReference type="PROSITE" id="PS50893">
    <property type="entry name" value="ABC_TRANSPORTER_2"/>
    <property type="match status" value="1"/>
</dbReference>
<evidence type="ECO:0000313" key="9">
    <source>
        <dbReference type="EMBL" id="QCO05862.1"/>
    </source>
</evidence>
<keyword evidence="5" id="KW-1278">Translocase</keyword>
<dbReference type="PANTHER" id="PTHR42794">
    <property type="entry name" value="HEMIN IMPORT ATP-BINDING PROTEIN HMUV"/>
    <property type="match status" value="1"/>
</dbReference>
<dbReference type="Pfam" id="PF00005">
    <property type="entry name" value="ABC_tran"/>
    <property type="match status" value="1"/>
</dbReference>
<evidence type="ECO:0000256" key="7">
    <source>
        <dbReference type="SAM" id="MobiDB-lite"/>
    </source>
</evidence>
<dbReference type="GO" id="GO:0016887">
    <property type="term" value="F:ATP hydrolysis activity"/>
    <property type="evidence" value="ECO:0007669"/>
    <property type="project" value="InterPro"/>
</dbReference>
<organism evidence="9 10">
    <name type="scientific">Azospirillum brasilense</name>
    <dbReference type="NCBI Taxonomy" id="192"/>
    <lineage>
        <taxon>Bacteria</taxon>
        <taxon>Pseudomonadati</taxon>
        <taxon>Pseudomonadota</taxon>
        <taxon>Alphaproteobacteria</taxon>
        <taxon>Rhodospirillales</taxon>
        <taxon>Azospirillaceae</taxon>
        <taxon>Azospirillum</taxon>
    </lineage>
</organism>
<feature type="region of interest" description="Disordered" evidence="7">
    <location>
        <begin position="1"/>
        <end position="23"/>
    </location>
</feature>
<dbReference type="FunFam" id="3.40.50.300:FF:000134">
    <property type="entry name" value="Iron-enterobactin ABC transporter ATP-binding protein"/>
    <property type="match status" value="1"/>
</dbReference>
<name>A0A4D8QJS1_AZOBR</name>
<dbReference type="InterPro" id="IPR017871">
    <property type="entry name" value="ABC_transporter-like_CS"/>
</dbReference>
<evidence type="ECO:0000256" key="6">
    <source>
        <dbReference type="ARBA" id="ARBA00037066"/>
    </source>
</evidence>
<dbReference type="SUPFAM" id="SSF52540">
    <property type="entry name" value="P-loop containing nucleoside triphosphate hydrolases"/>
    <property type="match status" value="1"/>
</dbReference>
<evidence type="ECO:0000256" key="4">
    <source>
        <dbReference type="ARBA" id="ARBA00022840"/>
    </source>
</evidence>
<geneLocation type="plasmid" evidence="9">
    <name>p2</name>
</geneLocation>
<gene>
    <name evidence="9" type="ORF">D3867_28740</name>
</gene>
<accession>A0A4D8QJS1</accession>
<keyword evidence="4 9" id="KW-0067">ATP-binding</keyword>
<dbReference type="InterPro" id="IPR027417">
    <property type="entry name" value="P-loop_NTPase"/>
</dbReference>
<evidence type="ECO:0000256" key="5">
    <source>
        <dbReference type="ARBA" id="ARBA00022967"/>
    </source>
</evidence>
<dbReference type="InterPro" id="IPR003439">
    <property type="entry name" value="ABC_transporter-like_ATP-bd"/>
</dbReference>
<dbReference type="GO" id="GO:0005524">
    <property type="term" value="F:ATP binding"/>
    <property type="evidence" value="ECO:0007669"/>
    <property type="project" value="UniProtKB-KW"/>
</dbReference>
<dbReference type="EMBL" id="CP032332">
    <property type="protein sequence ID" value="QCO05862.1"/>
    <property type="molecule type" value="Genomic_DNA"/>
</dbReference>
<dbReference type="InterPro" id="IPR003593">
    <property type="entry name" value="AAA+_ATPase"/>
</dbReference>
<protein>
    <submittedName>
        <fullName evidence="9">ABC transporter ATP-binding protein</fullName>
    </submittedName>
</protein>
<comment type="function">
    <text evidence="6">Part of the ABC transporter complex HmuTUV involved in hemin import. Responsible for energy coupling to the transport system.</text>
</comment>
<dbReference type="PROSITE" id="PS00211">
    <property type="entry name" value="ABC_TRANSPORTER_1"/>
    <property type="match status" value="1"/>
</dbReference>
<comment type="similarity">
    <text evidence="1">Belongs to the ABC transporter superfamily.</text>
</comment>
<evidence type="ECO:0000256" key="1">
    <source>
        <dbReference type="ARBA" id="ARBA00005417"/>
    </source>
</evidence>
<dbReference type="Proteomes" id="UP000298596">
    <property type="component" value="Plasmid p2"/>
</dbReference>
<feature type="compositionally biased region" description="Polar residues" evidence="7">
    <location>
        <begin position="1"/>
        <end position="11"/>
    </location>
</feature>
<keyword evidence="2" id="KW-0813">Transport</keyword>
<evidence type="ECO:0000256" key="3">
    <source>
        <dbReference type="ARBA" id="ARBA00022741"/>
    </source>
</evidence>
<dbReference type="Gene3D" id="3.40.50.300">
    <property type="entry name" value="P-loop containing nucleotide triphosphate hydrolases"/>
    <property type="match status" value="1"/>
</dbReference>
<keyword evidence="9" id="KW-0614">Plasmid</keyword>
<sequence length="291" mass="31378">MAQPTVQTTLLPSAPALAESRPVRAQSHPAIEVEGLHCRLGNRTVLSDIAFAVPDGSFVGILGPNGSGKTTLLRCLAGLQAPSAGRIRVEGDDPQTLRPAELARRLALQAQDAAAALGFTVRDVVAMGRLVHRRSAFAGAGADDRDIVEDALSRLDLHALAERPVEHLSGGERQRVMIARALAQRPRILLLDEPTNHLDVHHRFAVLDLVRALGITVVATLHDIELAARWCDRVLLMKDGCLQADAVPEKALTPERLTAVYRVAATVDRRPGDGRLRIDLSPLTDRGSDRP</sequence>
<keyword evidence="3" id="KW-0547">Nucleotide-binding</keyword>
<proteinExistence type="inferred from homology"/>
<feature type="domain" description="ABC transporter" evidence="8">
    <location>
        <begin position="31"/>
        <end position="264"/>
    </location>
</feature>
<dbReference type="CDD" id="cd03214">
    <property type="entry name" value="ABC_Iron-Siderophores_B12_Hemin"/>
    <property type="match status" value="1"/>
</dbReference>
<dbReference type="AlphaFoldDB" id="A0A4D8QJS1"/>
<evidence type="ECO:0000313" key="10">
    <source>
        <dbReference type="Proteomes" id="UP000298596"/>
    </source>
</evidence>